<evidence type="ECO:0000313" key="2">
    <source>
        <dbReference type="Proteomes" id="UP000769157"/>
    </source>
</evidence>
<evidence type="ECO:0000313" key="1">
    <source>
        <dbReference type="EMBL" id="KAH3668611.1"/>
    </source>
</evidence>
<dbReference type="RefSeq" id="XP_046063025.1">
    <property type="nucleotide sequence ID" value="XM_046203227.1"/>
</dbReference>
<sequence>MTGEKRGPIGTKSISASMSSTIRTLSGDLYASLKVLSMNCTLADSDIPIISSAVMIRMNGNLDSKPK</sequence>
<dbReference type="EMBL" id="JAEUBE010000158">
    <property type="protein sequence ID" value="KAH3668611.1"/>
    <property type="molecule type" value="Genomic_DNA"/>
</dbReference>
<name>A0A9P8T787_9ASCO</name>
<organism evidence="1 2">
    <name type="scientific">Ogataea philodendri</name>
    <dbReference type="NCBI Taxonomy" id="1378263"/>
    <lineage>
        <taxon>Eukaryota</taxon>
        <taxon>Fungi</taxon>
        <taxon>Dikarya</taxon>
        <taxon>Ascomycota</taxon>
        <taxon>Saccharomycotina</taxon>
        <taxon>Pichiomycetes</taxon>
        <taxon>Pichiales</taxon>
        <taxon>Pichiaceae</taxon>
        <taxon>Ogataea</taxon>
    </lineage>
</organism>
<keyword evidence="2" id="KW-1185">Reference proteome</keyword>
<dbReference type="AlphaFoldDB" id="A0A9P8T787"/>
<protein>
    <submittedName>
        <fullName evidence="1">Uncharacterized protein</fullName>
    </submittedName>
</protein>
<dbReference type="GeneID" id="70234332"/>
<gene>
    <name evidence="1" type="ORF">OGAPHI_002365</name>
</gene>
<dbReference type="Proteomes" id="UP000769157">
    <property type="component" value="Unassembled WGS sequence"/>
</dbReference>
<comment type="caution">
    <text evidence="1">The sequence shown here is derived from an EMBL/GenBank/DDBJ whole genome shotgun (WGS) entry which is preliminary data.</text>
</comment>
<reference evidence="1" key="1">
    <citation type="journal article" date="2021" name="Open Biol.">
        <title>Shared evolutionary footprints suggest mitochondrial oxidative damage underlies multiple complex I losses in fungi.</title>
        <authorList>
            <person name="Schikora-Tamarit M.A."/>
            <person name="Marcet-Houben M."/>
            <person name="Nosek J."/>
            <person name="Gabaldon T."/>
        </authorList>
    </citation>
    <scope>NUCLEOTIDE SEQUENCE</scope>
    <source>
        <strain evidence="1">CBS6075</strain>
    </source>
</reference>
<accession>A0A9P8T787</accession>
<reference evidence="1" key="2">
    <citation type="submission" date="2021-01" db="EMBL/GenBank/DDBJ databases">
        <authorList>
            <person name="Schikora-Tamarit M.A."/>
        </authorList>
    </citation>
    <scope>NUCLEOTIDE SEQUENCE</scope>
    <source>
        <strain evidence="1">CBS6075</strain>
    </source>
</reference>
<proteinExistence type="predicted"/>